<dbReference type="PANTHER" id="PTHR10438:SF434">
    <property type="entry name" value="THIOREDOXIN H9"/>
    <property type="match status" value="1"/>
</dbReference>
<dbReference type="AlphaFoldDB" id="A0A8J5L5K0"/>
<dbReference type="PANTHER" id="PTHR10438">
    <property type="entry name" value="THIOREDOXIN"/>
    <property type="match status" value="1"/>
</dbReference>
<protein>
    <recommendedName>
        <fullName evidence="1">Thioredoxin domain-containing protein</fullName>
    </recommendedName>
</protein>
<reference evidence="2 3" key="1">
    <citation type="submission" date="2020-08" db="EMBL/GenBank/DDBJ databases">
        <title>Plant Genome Project.</title>
        <authorList>
            <person name="Zhang R.-G."/>
        </authorList>
    </citation>
    <scope>NUCLEOTIDE SEQUENCE [LARGE SCALE GENOMIC DNA]</scope>
    <source>
        <tissue evidence="2">Rhizome</tissue>
    </source>
</reference>
<feature type="domain" description="Thioredoxin" evidence="1">
    <location>
        <begin position="1"/>
        <end position="96"/>
    </location>
</feature>
<dbReference type="InterPro" id="IPR036249">
    <property type="entry name" value="Thioredoxin-like_sf"/>
</dbReference>
<dbReference type="PROSITE" id="PS51352">
    <property type="entry name" value="THIOREDOXIN_2"/>
    <property type="match status" value="1"/>
</dbReference>
<dbReference type="Proteomes" id="UP000734854">
    <property type="component" value="Unassembled WGS sequence"/>
</dbReference>
<dbReference type="Gene3D" id="3.40.30.10">
    <property type="entry name" value="Glutaredoxin"/>
    <property type="match status" value="1"/>
</dbReference>
<name>A0A8J5L5K0_ZINOF</name>
<dbReference type="EMBL" id="JACMSC010000007">
    <property type="protein sequence ID" value="KAG6513135.1"/>
    <property type="molecule type" value="Genomic_DNA"/>
</dbReference>
<accession>A0A8J5L5K0</accession>
<evidence type="ECO:0000259" key="1">
    <source>
        <dbReference type="PROSITE" id="PS51352"/>
    </source>
</evidence>
<proteinExistence type="predicted"/>
<dbReference type="PROSITE" id="PS00194">
    <property type="entry name" value="THIOREDOXIN_1"/>
    <property type="match status" value="1"/>
</dbReference>
<dbReference type="InterPro" id="IPR013766">
    <property type="entry name" value="Thioredoxin_domain"/>
</dbReference>
<dbReference type="PRINTS" id="PR00421">
    <property type="entry name" value="THIOREDOXIN"/>
</dbReference>
<dbReference type="CDD" id="cd02947">
    <property type="entry name" value="TRX_family"/>
    <property type="match status" value="1"/>
</dbReference>
<gene>
    <name evidence="2" type="ORF">ZIOFF_023443</name>
</gene>
<evidence type="ECO:0000313" key="2">
    <source>
        <dbReference type="EMBL" id="KAG6513135.1"/>
    </source>
</evidence>
<dbReference type="SUPFAM" id="SSF52833">
    <property type="entry name" value="Thioredoxin-like"/>
    <property type="match status" value="1"/>
</dbReference>
<sequence>MYRQVLVNFSASWCAPCRTMAPFYADLSARHHSLIFLAIDANGLSVCTSLPFLSLDISWGVEATPTIFFLENGQRVQKHVGLDKEELEEKLAKFVN</sequence>
<dbReference type="InterPro" id="IPR017937">
    <property type="entry name" value="Thioredoxin_CS"/>
</dbReference>
<organism evidence="2 3">
    <name type="scientific">Zingiber officinale</name>
    <name type="common">Ginger</name>
    <name type="synonym">Amomum zingiber</name>
    <dbReference type="NCBI Taxonomy" id="94328"/>
    <lineage>
        <taxon>Eukaryota</taxon>
        <taxon>Viridiplantae</taxon>
        <taxon>Streptophyta</taxon>
        <taxon>Embryophyta</taxon>
        <taxon>Tracheophyta</taxon>
        <taxon>Spermatophyta</taxon>
        <taxon>Magnoliopsida</taxon>
        <taxon>Liliopsida</taxon>
        <taxon>Zingiberales</taxon>
        <taxon>Zingiberaceae</taxon>
        <taxon>Zingiber</taxon>
    </lineage>
</organism>
<comment type="caution">
    <text evidence="2">The sequence shown here is derived from an EMBL/GenBank/DDBJ whole genome shotgun (WGS) entry which is preliminary data.</text>
</comment>
<evidence type="ECO:0000313" key="3">
    <source>
        <dbReference type="Proteomes" id="UP000734854"/>
    </source>
</evidence>
<dbReference type="InterPro" id="IPR050620">
    <property type="entry name" value="Thioredoxin_H-type-like"/>
</dbReference>
<keyword evidence="3" id="KW-1185">Reference proteome</keyword>
<dbReference type="Pfam" id="PF00085">
    <property type="entry name" value="Thioredoxin"/>
    <property type="match status" value="1"/>
</dbReference>